<dbReference type="AlphaFoldDB" id="A0AAV3NU50"/>
<keyword evidence="2" id="KW-1185">Reference proteome</keyword>
<protein>
    <submittedName>
        <fullName evidence="1">Uncharacterized protein</fullName>
    </submittedName>
</protein>
<proteinExistence type="predicted"/>
<dbReference type="EMBL" id="BAABME010015773">
    <property type="protein sequence ID" value="GAA0142899.1"/>
    <property type="molecule type" value="Genomic_DNA"/>
</dbReference>
<organism evidence="1 2">
    <name type="scientific">Lithospermum erythrorhizon</name>
    <name type="common">Purple gromwell</name>
    <name type="synonym">Lithospermum officinale var. erythrorhizon</name>
    <dbReference type="NCBI Taxonomy" id="34254"/>
    <lineage>
        <taxon>Eukaryota</taxon>
        <taxon>Viridiplantae</taxon>
        <taxon>Streptophyta</taxon>
        <taxon>Embryophyta</taxon>
        <taxon>Tracheophyta</taxon>
        <taxon>Spermatophyta</taxon>
        <taxon>Magnoliopsida</taxon>
        <taxon>eudicotyledons</taxon>
        <taxon>Gunneridae</taxon>
        <taxon>Pentapetalae</taxon>
        <taxon>asterids</taxon>
        <taxon>lamiids</taxon>
        <taxon>Boraginales</taxon>
        <taxon>Boraginaceae</taxon>
        <taxon>Boraginoideae</taxon>
        <taxon>Lithospermeae</taxon>
        <taxon>Lithospermum</taxon>
    </lineage>
</organism>
<reference evidence="1 2" key="1">
    <citation type="submission" date="2024-01" db="EMBL/GenBank/DDBJ databases">
        <title>The complete chloroplast genome sequence of Lithospermum erythrorhizon: insights into the phylogenetic relationship among Boraginaceae species and the maternal lineages of purple gromwells.</title>
        <authorList>
            <person name="Okada T."/>
            <person name="Watanabe K."/>
        </authorList>
    </citation>
    <scope>NUCLEOTIDE SEQUENCE [LARGE SCALE GENOMIC DNA]</scope>
</reference>
<comment type="caution">
    <text evidence="1">The sequence shown here is derived from an EMBL/GenBank/DDBJ whole genome shotgun (WGS) entry which is preliminary data.</text>
</comment>
<evidence type="ECO:0000313" key="2">
    <source>
        <dbReference type="Proteomes" id="UP001454036"/>
    </source>
</evidence>
<evidence type="ECO:0000313" key="1">
    <source>
        <dbReference type="EMBL" id="GAA0142899.1"/>
    </source>
</evidence>
<name>A0AAV3NU50_LITER</name>
<dbReference type="Proteomes" id="UP001454036">
    <property type="component" value="Unassembled WGS sequence"/>
</dbReference>
<accession>A0AAV3NU50</accession>
<gene>
    <name evidence="1" type="ORF">LIER_35651</name>
</gene>
<sequence length="153" mass="17364">MRMTINTCKIPREIEFNGNLEKKKVLVEEDSFKVDICEEKPTQRPPLCPEASKPKENGKYNFGSRKEAVSIEQIVSLRKQMSGVSLLATGIAESFRGGGMLILVFTMLTGLIQTIISNPELARIIWITRRLYRTNLFQDSKPRKLLDLDHAIA</sequence>